<reference evidence="15" key="1">
    <citation type="submission" date="2016-10" db="EMBL/GenBank/DDBJ databases">
        <authorList>
            <person name="Varghese N."/>
            <person name="Submissions S."/>
        </authorList>
    </citation>
    <scope>NUCLEOTIDE SEQUENCE [LARGE SCALE GENOMIC DNA]</scope>
    <source>
        <strain evidence="15">B4,CECT 8067,JCM 17497</strain>
    </source>
</reference>
<keyword evidence="6 14" id="KW-0808">Transferase</keyword>
<keyword evidence="8" id="KW-0511">Multifunctional enzyme</keyword>
<comment type="pathway">
    <text evidence="2">Nucleotide-sugar biosynthesis; UDP-N-acetyl-alpha-D-glucosamine biosynthesis; UDP-N-acetyl-alpha-D-glucosamine from N-acetyl-alpha-D-glucosamine 1-phosphate: step 1/1.</text>
</comment>
<dbReference type="EMBL" id="FNFE01000004">
    <property type="protein sequence ID" value="SDK35554.1"/>
    <property type="molecule type" value="Genomic_DNA"/>
</dbReference>
<dbReference type="Gene3D" id="2.160.10.10">
    <property type="entry name" value="Hexapeptide repeat proteins"/>
    <property type="match status" value="1"/>
</dbReference>
<evidence type="ECO:0000256" key="2">
    <source>
        <dbReference type="ARBA" id="ARBA00005208"/>
    </source>
</evidence>
<dbReference type="GO" id="GO:0019134">
    <property type="term" value="F:glucosamine-1-phosphate N-acetyltransferase activity"/>
    <property type="evidence" value="ECO:0007669"/>
    <property type="project" value="UniProtKB-EC"/>
</dbReference>
<evidence type="ECO:0000256" key="3">
    <source>
        <dbReference type="ARBA" id="ARBA00012225"/>
    </source>
</evidence>
<evidence type="ECO:0000256" key="7">
    <source>
        <dbReference type="ARBA" id="ARBA00022695"/>
    </source>
</evidence>
<dbReference type="EC" id="2.7.7.23" evidence="4"/>
<name>A0A1G9B8W4_9EURY</name>
<keyword evidence="15" id="KW-1185">Reference proteome</keyword>
<dbReference type="PANTHER" id="PTHR43584">
    <property type="entry name" value="NUCLEOTIDYL TRANSFERASE"/>
    <property type="match status" value="1"/>
</dbReference>
<organism evidence="14 15">
    <name type="scientific">Natronorubrum texcoconense</name>
    <dbReference type="NCBI Taxonomy" id="1095776"/>
    <lineage>
        <taxon>Archaea</taxon>
        <taxon>Methanobacteriati</taxon>
        <taxon>Methanobacteriota</taxon>
        <taxon>Stenosarchaea group</taxon>
        <taxon>Halobacteria</taxon>
        <taxon>Halobacteriales</taxon>
        <taxon>Natrialbaceae</taxon>
        <taxon>Natronorubrum</taxon>
    </lineage>
</organism>
<feature type="domain" description="Mannose-1-phosphate guanyltransferase C-terminal" evidence="13">
    <location>
        <begin position="257"/>
        <end position="381"/>
    </location>
</feature>
<dbReference type="RefSeq" id="WP_090307939.1">
    <property type="nucleotide sequence ID" value="NZ_FNFE01000004.1"/>
</dbReference>
<dbReference type="InterPro" id="IPR056729">
    <property type="entry name" value="GMPPB_C"/>
</dbReference>
<dbReference type="InterPro" id="IPR050065">
    <property type="entry name" value="GlmU-like"/>
</dbReference>
<dbReference type="Proteomes" id="UP000198882">
    <property type="component" value="Unassembled WGS sequence"/>
</dbReference>
<proteinExistence type="predicted"/>
<dbReference type="STRING" id="1095776.SAMN04515672_2857"/>
<evidence type="ECO:0000256" key="10">
    <source>
        <dbReference type="ARBA" id="ARBA00048247"/>
    </source>
</evidence>
<dbReference type="OrthoDB" id="15372at2157"/>
<evidence type="ECO:0000256" key="5">
    <source>
        <dbReference type="ARBA" id="ARBA00013414"/>
    </source>
</evidence>
<evidence type="ECO:0000256" key="4">
    <source>
        <dbReference type="ARBA" id="ARBA00012457"/>
    </source>
</evidence>
<dbReference type="PANTHER" id="PTHR43584:SF8">
    <property type="entry name" value="N-ACETYLMURAMATE ALPHA-1-PHOSPHATE URIDYLYLTRANSFERASE"/>
    <property type="match status" value="1"/>
</dbReference>
<dbReference type="Pfam" id="PF00483">
    <property type="entry name" value="NTP_transferase"/>
    <property type="match status" value="1"/>
</dbReference>
<comment type="catalytic activity">
    <reaction evidence="11">
        <text>N-acetyl-alpha-D-glucosamine 1-phosphate + UTP + H(+) = UDP-N-acetyl-alpha-D-glucosamine + diphosphate</text>
        <dbReference type="Rhea" id="RHEA:13509"/>
        <dbReference type="ChEBI" id="CHEBI:15378"/>
        <dbReference type="ChEBI" id="CHEBI:33019"/>
        <dbReference type="ChEBI" id="CHEBI:46398"/>
        <dbReference type="ChEBI" id="CHEBI:57705"/>
        <dbReference type="ChEBI" id="CHEBI:57776"/>
        <dbReference type="EC" id="2.7.7.23"/>
    </reaction>
</comment>
<dbReference type="Gene3D" id="3.90.550.10">
    <property type="entry name" value="Spore Coat Polysaccharide Biosynthesis Protein SpsA, Chain A"/>
    <property type="match status" value="1"/>
</dbReference>
<protein>
    <recommendedName>
        <fullName evidence="5">Bifunctional protein GlmU</fullName>
        <ecNumber evidence="3">2.3.1.157</ecNumber>
        <ecNumber evidence="4">2.7.7.23</ecNumber>
    </recommendedName>
</protein>
<dbReference type="CDD" id="cd04181">
    <property type="entry name" value="NTP_transferase"/>
    <property type="match status" value="1"/>
</dbReference>
<evidence type="ECO:0000259" key="13">
    <source>
        <dbReference type="Pfam" id="PF25087"/>
    </source>
</evidence>
<gene>
    <name evidence="14" type="ORF">SAMN04515672_2857</name>
</gene>
<dbReference type="InterPro" id="IPR011004">
    <property type="entry name" value="Trimer_LpxA-like_sf"/>
</dbReference>
<evidence type="ECO:0000256" key="8">
    <source>
        <dbReference type="ARBA" id="ARBA00023268"/>
    </source>
</evidence>
<sequence length="391" mass="41171">MSLPSAVVLAAGEGTRLRPLTRNRPKPMLPAGTRPILEHVFDQLIEAGIDSITVVVGYRGDRIRSYFGSSYREADLTYVRQDRQLGTGHALRAASSIIDGTTIVVNGDQLVDSRLIDDVATAHDVDAAATIGLVRRQEIGEYGGAILDDDGTVAELVERPQDKRAYKLNAGVYAVEPSIFDAIRRTEPTDGESSLIDAVTTLIEDGETVRGTVSDSYWLDATYPWDLLDLSDALFDTGVIGDEVASSATVHDSATIRSPVVIDRDCEVGPGAVVGPHTCLGENATVGSNAVVERSVIDADSRLGANATVVDCVTGIGVDVGHASVVPGGPGDVRVGDRFFEDEPIGALLADRVTDRGGVTYAPGTIVGATATIAAGTTVRGRIDDETEVRS</sequence>
<comment type="catalytic activity">
    <reaction evidence="10">
        <text>alpha-D-glucosamine 1-phosphate + acetyl-CoA = N-acetyl-alpha-D-glucosamine 1-phosphate + CoA + H(+)</text>
        <dbReference type="Rhea" id="RHEA:13725"/>
        <dbReference type="ChEBI" id="CHEBI:15378"/>
        <dbReference type="ChEBI" id="CHEBI:57287"/>
        <dbReference type="ChEBI" id="CHEBI:57288"/>
        <dbReference type="ChEBI" id="CHEBI:57776"/>
        <dbReference type="ChEBI" id="CHEBI:58516"/>
        <dbReference type="EC" id="2.3.1.157"/>
    </reaction>
</comment>
<dbReference type="SUPFAM" id="SSF53448">
    <property type="entry name" value="Nucleotide-diphospho-sugar transferases"/>
    <property type="match status" value="1"/>
</dbReference>
<evidence type="ECO:0000256" key="1">
    <source>
        <dbReference type="ARBA" id="ARBA00005166"/>
    </source>
</evidence>
<dbReference type="InterPro" id="IPR005835">
    <property type="entry name" value="NTP_transferase_dom"/>
</dbReference>
<comment type="pathway">
    <text evidence="1">Nucleotide-sugar biosynthesis; UDP-N-acetyl-alpha-D-glucosamine biosynthesis; N-acetyl-alpha-D-glucosamine 1-phosphate from alpha-D-glucosamine 6-phosphate (route II): step 2/2.</text>
</comment>
<keyword evidence="9" id="KW-0012">Acyltransferase</keyword>
<feature type="domain" description="Nucleotidyl transferase" evidence="12">
    <location>
        <begin position="6"/>
        <end position="232"/>
    </location>
</feature>
<dbReference type="EC" id="2.3.1.157" evidence="3"/>
<dbReference type="InterPro" id="IPR029044">
    <property type="entry name" value="Nucleotide-diphossugar_trans"/>
</dbReference>
<evidence type="ECO:0000256" key="11">
    <source>
        <dbReference type="ARBA" id="ARBA00048493"/>
    </source>
</evidence>
<evidence type="ECO:0000259" key="12">
    <source>
        <dbReference type="Pfam" id="PF00483"/>
    </source>
</evidence>
<dbReference type="SUPFAM" id="SSF51161">
    <property type="entry name" value="Trimeric LpxA-like enzymes"/>
    <property type="match status" value="1"/>
</dbReference>
<dbReference type="Pfam" id="PF25087">
    <property type="entry name" value="GMPPB_C"/>
    <property type="match status" value="1"/>
</dbReference>
<evidence type="ECO:0000256" key="9">
    <source>
        <dbReference type="ARBA" id="ARBA00023315"/>
    </source>
</evidence>
<keyword evidence="7" id="KW-0548">Nucleotidyltransferase</keyword>
<evidence type="ECO:0000313" key="14">
    <source>
        <dbReference type="EMBL" id="SDK35554.1"/>
    </source>
</evidence>
<evidence type="ECO:0000256" key="6">
    <source>
        <dbReference type="ARBA" id="ARBA00022679"/>
    </source>
</evidence>
<accession>A0A1G9B8W4</accession>
<dbReference type="AlphaFoldDB" id="A0A1G9B8W4"/>
<evidence type="ECO:0000313" key="15">
    <source>
        <dbReference type="Proteomes" id="UP000198882"/>
    </source>
</evidence>
<dbReference type="GO" id="GO:0003977">
    <property type="term" value="F:UDP-N-acetylglucosamine diphosphorylase activity"/>
    <property type="evidence" value="ECO:0007669"/>
    <property type="project" value="UniProtKB-EC"/>
</dbReference>